<dbReference type="SMART" id="SM00849">
    <property type="entry name" value="Lactamase_B"/>
    <property type="match status" value="1"/>
</dbReference>
<evidence type="ECO:0000313" key="3">
    <source>
        <dbReference type="Proteomes" id="UP000321638"/>
    </source>
</evidence>
<dbReference type="Proteomes" id="UP000321638">
    <property type="component" value="Unassembled WGS sequence"/>
</dbReference>
<dbReference type="Gene3D" id="3.60.15.10">
    <property type="entry name" value="Ribonuclease Z/Hydroxyacylglutathione hydrolase-like"/>
    <property type="match status" value="1"/>
</dbReference>
<proteinExistence type="predicted"/>
<dbReference type="EMBL" id="VDUZ01000012">
    <property type="protein sequence ID" value="TXL76019.1"/>
    <property type="molecule type" value="Genomic_DNA"/>
</dbReference>
<dbReference type="SUPFAM" id="SSF56281">
    <property type="entry name" value="Metallo-hydrolase/oxidoreductase"/>
    <property type="match status" value="1"/>
</dbReference>
<dbReference type="InterPro" id="IPR036866">
    <property type="entry name" value="RibonucZ/Hydroxyglut_hydro"/>
</dbReference>
<sequence>MASDLAVKFWGVRGSIACAGPQYVRYGGNTSCLEVTAGGRRLIFDAGTGLRPLGDTLCSADKLDVDIFFTHTHFDHICGLTFFKPLYTRENKVRLWAGHLAPILRLVDVVKQLMMAPLYPVTLDIFVAKVEFRDFRSGETLRPAAGVRLRTAPLNHPNGATGYRIEHGGKAICYITDTEHRGGPPDPVVVELCRDADVMIYDSTYTDAEYPSYRGWGHSTWQEGIRVADAANVGSLVIFHHDPSHDDAFMDGVERDAQAARPGTAKNGQPRAVVAREGMVIAP</sequence>
<dbReference type="OrthoDB" id="9803916at2"/>
<keyword evidence="2" id="KW-0378">Hydrolase</keyword>
<feature type="domain" description="Metallo-beta-lactamase" evidence="1">
    <location>
        <begin position="29"/>
        <end position="241"/>
    </location>
</feature>
<reference evidence="2 3" key="1">
    <citation type="submission" date="2019-06" db="EMBL/GenBank/DDBJ databases">
        <title>New taxonomy in bacterial strain CC-CFT640, isolated from vineyard.</title>
        <authorList>
            <person name="Lin S.-Y."/>
            <person name="Tsai C.-F."/>
            <person name="Young C.-C."/>
        </authorList>
    </citation>
    <scope>NUCLEOTIDE SEQUENCE [LARGE SCALE GENOMIC DNA]</scope>
    <source>
        <strain evidence="2 3">CC-CFT640</strain>
    </source>
</reference>
<evidence type="ECO:0000313" key="2">
    <source>
        <dbReference type="EMBL" id="TXL76019.1"/>
    </source>
</evidence>
<dbReference type="PANTHER" id="PTHR46018:SF2">
    <property type="entry name" value="ZINC PHOSPHODIESTERASE ELAC PROTEIN 1"/>
    <property type="match status" value="1"/>
</dbReference>
<dbReference type="PANTHER" id="PTHR46018">
    <property type="entry name" value="ZINC PHOSPHODIESTERASE ELAC PROTEIN 1"/>
    <property type="match status" value="1"/>
</dbReference>
<dbReference type="AlphaFoldDB" id="A0A5C8PP95"/>
<keyword evidence="3" id="KW-1185">Reference proteome</keyword>
<evidence type="ECO:0000259" key="1">
    <source>
        <dbReference type="SMART" id="SM00849"/>
    </source>
</evidence>
<dbReference type="CDD" id="cd07715">
    <property type="entry name" value="TaR3-like_MBL-fold"/>
    <property type="match status" value="1"/>
</dbReference>
<comment type="caution">
    <text evidence="2">The sequence shown here is derived from an EMBL/GenBank/DDBJ whole genome shotgun (WGS) entry which is preliminary data.</text>
</comment>
<organism evidence="2 3">
    <name type="scientific">Vineibacter terrae</name>
    <dbReference type="NCBI Taxonomy" id="2586908"/>
    <lineage>
        <taxon>Bacteria</taxon>
        <taxon>Pseudomonadati</taxon>
        <taxon>Pseudomonadota</taxon>
        <taxon>Alphaproteobacteria</taxon>
        <taxon>Hyphomicrobiales</taxon>
        <taxon>Vineibacter</taxon>
    </lineage>
</organism>
<dbReference type="Pfam" id="PF12706">
    <property type="entry name" value="Lactamase_B_2"/>
    <property type="match status" value="1"/>
</dbReference>
<accession>A0A5C8PP95</accession>
<dbReference type="InterPro" id="IPR001279">
    <property type="entry name" value="Metallo-B-lactamas"/>
</dbReference>
<dbReference type="GO" id="GO:0042781">
    <property type="term" value="F:3'-tRNA processing endoribonuclease activity"/>
    <property type="evidence" value="ECO:0007669"/>
    <property type="project" value="TreeGrafter"/>
</dbReference>
<protein>
    <submittedName>
        <fullName evidence="2">MBL fold metallo-hydrolase</fullName>
    </submittedName>
</protein>
<gene>
    <name evidence="2" type="ORF">FHP25_13075</name>
</gene>
<name>A0A5C8PP95_9HYPH</name>